<reference evidence="2" key="1">
    <citation type="journal article" date="2011" name="MBio">
        <title>Novel metabolic attributes of the genus Cyanothece, comprising a group of unicellular nitrogen-fixing Cyanobacteria.</title>
        <authorList>
            <person name="Bandyopadhyay A."/>
            <person name="Elvitigala T."/>
            <person name="Welsh E."/>
            <person name="Stockel J."/>
            <person name="Liberton M."/>
            <person name="Min H."/>
            <person name="Sherman L.A."/>
            <person name="Pakrasi H.B."/>
        </authorList>
    </citation>
    <scope>NUCLEOTIDE SEQUENCE [LARGE SCALE GENOMIC DNA]</scope>
    <source>
        <strain evidence="2">PCC 8801</strain>
    </source>
</reference>
<gene>
    <name evidence="1" type="ordered locus">PCC8801_4327</name>
</gene>
<organism evidence="1 2">
    <name type="scientific">Rippkaea orientalis (strain PCC 8801 / RF-1)</name>
    <name type="common">Cyanothece sp. (strain PCC 8801)</name>
    <dbReference type="NCBI Taxonomy" id="41431"/>
    <lineage>
        <taxon>Bacteria</taxon>
        <taxon>Bacillati</taxon>
        <taxon>Cyanobacteriota</taxon>
        <taxon>Cyanophyceae</taxon>
        <taxon>Oscillatoriophycideae</taxon>
        <taxon>Chroococcales</taxon>
        <taxon>Aphanothecaceae</taxon>
        <taxon>Rippkaea</taxon>
        <taxon>Rippkaea orientalis</taxon>
    </lineage>
</organism>
<accession>B7JVB6</accession>
<dbReference type="AlphaFoldDB" id="B7JVB6"/>
<name>B7JVB6_RIPO1</name>
<dbReference type="HOGENOM" id="CLU_193886_1_0_3"/>
<proteinExistence type="predicted"/>
<dbReference type="OrthoDB" id="123228at2"/>
<dbReference type="EMBL" id="CP001287">
    <property type="protein sequence ID" value="ACK68249.1"/>
    <property type="molecule type" value="Genomic_DNA"/>
</dbReference>
<dbReference type="STRING" id="41431.PCC8801_4327"/>
<protein>
    <submittedName>
        <fullName evidence="1">Uncharacterized protein</fullName>
    </submittedName>
</protein>
<keyword evidence="2" id="KW-1185">Reference proteome</keyword>
<evidence type="ECO:0000313" key="1">
    <source>
        <dbReference type="EMBL" id="ACK68249.1"/>
    </source>
</evidence>
<dbReference type="RefSeq" id="WP_015785305.1">
    <property type="nucleotide sequence ID" value="NC_011726.1"/>
</dbReference>
<dbReference type="KEGG" id="cyp:PCC8801_4327"/>
<evidence type="ECO:0000313" key="2">
    <source>
        <dbReference type="Proteomes" id="UP000008204"/>
    </source>
</evidence>
<dbReference type="eggNOG" id="ENOG50333G6">
    <property type="taxonomic scope" value="Bacteria"/>
</dbReference>
<sequence>MMTPMELNEKGFKALVNALGYADAIRFLKLYYHGKGDYTKERHQWLDNMSLDDIFADIKQRESK</sequence>
<dbReference type="Proteomes" id="UP000008204">
    <property type="component" value="Chromosome"/>
</dbReference>